<dbReference type="RefSeq" id="XP_013019018.1">
    <property type="nucleotide sequence ID" value="XM_013163564.1"/>
</dbReference>
<dbReference type="VEuPathDB" id="FungiDB:SOCG_03652"/>
<dbReference type="PANTHER" id="PTHR35585:SF1">
    <property type="entry name" value="HHE DOMAIN PROTEIN (AFU_ORTHOLOGUE AFUA_4G00730)"/>
    <property type="match status" value="1"/>
</dbReference>
<gene>
    <name evidence="2" type="ORF">SOCG_03652</name>
</gene>
<evidence type="ECO:0000259" key="1">
    <source>
        <dbReference type="Pfam" id="PF01814"/>
    </source>
</evidence>
<dbReference type="HOGENOM" id="CLU_079417_0_0_1"/>
<evidence type="ECO:0000313" key="3">
    <source>
        <dbReference type="Proteomes" id="UP000016088"/>
    </source>
</evidence>
<dbReference type="PANTHER" id="PTHR35585">
    <property type="entry name" value="HHE DOMAIN PROTEIN (AFU_ORTHOLOGUE AFUA_4G00730)"/>
    <property type="match status" value="1"/>
</dbReference>
<accession>S9PRB5</accession>
<proteinExistence type="predicted"/>
<keyword evidence="3" id="KW-1185">Reference proteome</keyword>
<reference evidence="2 3" key="1">
    <citation type="journal article" date="2011" name="Science">
        <title>Comparative functional genomics of the fission yeasts.</title>
        <authorList>
            <person name="Rhind N."/>
            <person name="Chen Z."/>
            <person name="Yassour M."/>
            <person name="Thompson D.A."/>
            <person name="Haas B.J."/>
            <person name="Habib N."/>
            <person name="Wapinski I."/>
            <person name="Roy S."/>
            <person name="Lin M.F."/>
            <person name="Heiman D.I."/>
            <person name="Young S.K."/>
            <person name="Furuya K."/>
            <person name="Guo Y."/>
            <person name="Pidoux A."/>
            <person name="Chen H.M."/>
            <person name="Robbertse B."/>
            <person name="Goldberg J.M."/>
            <person name="Aoki K."/>
            <person name="Bayne E.H."/>
            <person name="Berlin A.M."/>
            <person name="Desjardins C.A."/>
            <person name="Dobbs E."/>
            <person name="Dukaj L."/>
            <person name="Fan L."/>
            <person name="FitzGerald M.G."/>
            <person name="French C."/>
            <person name="Gujja S."/>
            <person name="Hansen K."/>
            <person name="Keifenheim D."/>
            <person name="Levin J.Z."/>
            <person name="Mosher R.A."/>
            <person name="Mueller C.A."/>
            <person name="Pfiffner J."/>
            <person name="Priest M."/>
            <person name="Russ C."/>
            <person name="Smialowska A."/>
            <person name="Swoboda P."/>
            <person name="Sykes S.M."/>
            <person name="Vaughn M."/>
            <person name="Vengrova S."/>
            <person name="Yoder R."/>
            <person name="Zeng Q."/>
            <person name="Allshire R."/>
            <person name="Baulcombe D."/>
            <person name="Birren B.W."/>
            <person name="Brown W."/>
            <person name="Ekwall K."/>
            <person name="Kellis M."/>
            <person name="Leatherwood J."/>
            <person name="Levin H."/>
            <person name="Margalit H."/>
            <person name="Martienssen R."/>
            <person name="Nieduszynski C.A."/>
            <person name="Spatafora J.W."/>
            <person name="Friedman N."/>
            <person name="Dalgaard J.Z."/>
            <person name="Baumann P."/>
            <person name="Niki H."/>
            <person name="Regev A."/>
            <person name="Nusbaum C."/>
        </authorList>
    </citation>
    <scope>NUCLEOTIDE SEQUENCE [LARGE SCALE GENOMIC DNA]</scope>
    <source>
        <strain evidence="3">yFS286</strain>
    </source>
</reference>
<evidence type="ECO:0000313" key="2">
    <source>
        <dbReference type="EMBL" id="EPX71716.1"/>
    </source>
</evidence>
<dbReference type="OrthoDB" id="9983919at2759"/>
<dbReference type="OMA" id="AVMDMGR"/>
<dbReference type="Pfam" id="PF01814">
    <property type="entry name" value="Hemerythrin"/>
    <property type="match status" value="1"/>
</dbReference>
<dbReference type="InterPro" id="IPR012312">
    <property type="entry name" value="Hemerythrin-like"/>
</dbReference>
<sequence>MSKISDIIFNDHRELEKQYNNIKASKDADTAIRWRNKFVWELARHSIGEEIVVYPKFAKYLGQPGEEMANKDRNEHQVIKEYLYKFQSMKPNKEEFIPTIDALMANLRKHIQEEESHDYPLLESKLNAEESNHLAKVFERTKKFIPTHSHPSAPSKPPFETIAGLFATPVDKLRDMVSRWP</sequence>
<organism evidence="2 3">
    <name type="scientific">Schizosaccharomyces octosporus (strain yFS286)</name>
    <name type="common">Fission yeast</name>
    <name type="synonym">Octosporomyces octosporus</name>
    <dbReference type="NCBI Taxonomy" id="483514"/>
    <lineage>
        <taxon>Eukaryota</taxon>
        <taxon>Fungi</taxon>
        <taxon>Dikarya</taxon>
        <taxon>Ascomycota</taxon>
        <taxon>Taphrinomycotina</taxon>
        <taxon>Schizosaccharomycetes</taxon>
        <taxon>Schizosaccharomycetales</taxon>
        <taxon>Schizosaccharomycetaceae</taxon>
        <taxon>Schizosaccharomyces</taxon>
    </lineage>
</organism>
<dbReference type="Gene3D" id="1.20.120.520">
    <property type="entry name" value="nmb1532 protein domain like"/>
    <property type="match status" value="1"/>
</dbReference>
<dbReference type="AlphaFoldDB" id="S9PRB5"/>
<protein>
    <submittedName>
        <fullName evidence="2">Cation binding protein</fullName>
    </submittedName>
</protein>
<dbReference type="eggNOG" id="ENOG502S054">
    <property type="taxonomic scope" value="Eukaryota"/>
</dbReference>
<feature type="domain" description="Hemerythrin-like" evidence="1">
    <location>
        <begin position="4"/>
        <end position="122"/>
    </location>
</feature>
<dbReference type="GeneID" id="25032622"/>
<dbReference type="Proteomes" id="UP000016088">
    <property type="component" value="Unassembled WGS sequence"/>
</dbReference>
<name>S9PRB5_SCHOY</name>
<dbReference type="EMBL" id="KE503207">
    <property type="protein sequence ID" value="EPX71716.1"/>
    <property type="molecule type" value="Genomic_DNA"/>
</dbReference>